<proteinExistence type="predicted"/>
<dbReference type="Proteomes" id="UP000261660">
    <property type="component" value="Unplaced"/>
</dbReference>
<protein>
    <submittedName>
        <fullName evidence="1">Uncharacterized protein</fullName>
    </submittedName>
</protein>
<dbReference type="GeneTree" id="ENSGT01120000272772"/>
<sequence length="59" mass="6590">MHHQQRMAALGTDKELSDLLDFSATDFSWTQLGPSHLGLGHGSFRTYLLKYHLTGTSIT</sequence>
<dbReference type="Ensembl" id="ENSLBET00000012279.1">
    <property type="protein sequence ID" value="ENSLBEP00000011680.1"/>
    <property type="gene ID" value="ENSLBEG00000009003.1"/>
</dbReference>
<keyword evidence="2" id="KW-1185">Reference proteome</keyword>
<evidence type="ECO:0000313" key="2">
    <source>
        <dbReference type="Proteomes" id="UP000261660"/>
    </source>
</evidence>
<reference evidence="1" key="2">
    <citation type="submission" date="2025-09" db="UniProtKB">
        <authorList>
            <consortium name="Ensembl"/>
        </authorList>
    </citation>
    <scope>IDENTIFICATION</scope>
</reference>
<name>A0A3Q3LT37_9LABR</name>
<dbReference type="AlphaFoldDB" id="A0A3Q3LT37"/>
<reference evidence="1" key="1">
    <citation type="submission" date="2025-08" db="UniProtKB">
        <authorList>
            <consortium name="Ensembl"/>
        </authorList>
    </citation>
    <scope>IDENTIFICATION</scope>
</reference>
<dbReference type="InParanoid" id="A0A3Q3LT37"/>
<dbReference type="STRING" id="56723.ENSLBEP00000011680"/>
<evidence type="ECO:0000313" key="1">
    <source>
        <dbReference type="Ensembl" id="ENSLBEP00000011680.1"/>
    </source>
</evidence>
<accession>A0A3Q3LT37</accession>
<organism evidence="1 2">
    <name type="scientific">Labrus bergylta</name>
    <name type="common">ballan wrasse</name>
    <dbReference type="NCBI Taxonomy" id="56723"/>
    <lineage>
        <taxon>Eukaryota</taxon>
        <taxon>Metazoa</taxon>
        <taxon>Chordata</taxon>
        <taxon>Craniata</taxon>
        <taxon>Vertebrata</taxon>
        <taxon>Euteleostomi</taxon>
        <taxon>Actinopterygii</taxon>
        <taxon>Neopterygii</taxon>
        <taxon>Teleostei</taxon>
        <taxon>Neoteleostei</taxon>
        <taxon>Acanthomorphata</taxon>
        <taxon>Eupercaria</taxon>
        <taxon>Labriformes</taxon>
        <taxon>Labridae</taxon>
        <taxon>Labrus</taxon>
    </lineage>
</organism>